<gene>
    <name evidence="1" type="ORF">LCGC14_2736000</name>
</gene>
<evidence type="ECO:0008006" key="2">
    <source>
        <dbReference type="Google" id="ProtNLM"/>
    </source>
</evidence>
<name>A0A0F8Z5U2_9ZZZZ</name>
<dbReference type="EMBL" id="LAZR01049646">
    <property type="protein sequence ID" value="KKK89152.1"/>
    <property type="molecule type" value="Genomic_DNA"/>
</dbReference>
<accession>A0A0F8Z5U2</accession>
<feature type="non-terminal residue" evidence="1">
    <location>
        <position position="204"/>
    </location>
</feature>
<dbReference type="AlphaFoldDB" id="A0A0F8Z5U2"/>
<sequence length="204" mass="22250">MSALRQTVSGVSLTTGSGLDEIFDSAYEMDKQPGEVRATSELFFRQDTTDWLVHQYAESMGPGQFRAHAEDEEVDDATVRVANRVAAEVFEFDRDIGISQRYQESAASYGTVARWVEELGIRAMTSRDEQAFIRSYGNAFSTDASTPDGAALISASHTALSGDTIDNLETGDLTPDNLKTLFVSLTLQKDQRGDLGAHNAKGLL</sequence>
<organism evidence="1">
    <name type="scientific">marine sediment metagenome</name>
    <dbReference type="NCBI Taxonomy" id="412755"/>
    <lineage>
        <taxon>unclassified sequences</taxon>
        <taxon>metagenomes</taxon>
        <taxon>ecological metagenomes</taxon>
    </lineage>
</organism>
<protein>
    <recommendedName>
        <fullName evidence="2">Bacteriophage Mu GpT domain-containing protein</fullName>
    </recommendedName>
</protein>
<comment type="caution">
    <text evidence="1">The sequence shown here is derived from an EMBL/GenBank/DDBJ whole genome shotgun (WGS) entry which is preliminary data.</text>
</comment>
<reference evidence="1" key="1">
    <citation type="journal article" date="2015" name="Nature">
        <title>Complex archaea that bridge the gap between prokaryotes and eukaryotes.</title>
        <authorList>
            <person name="Spang A."/>
            <person name="Saw J.H."/>
            <person name="Jorgensen S.L."/>
            <person name="Zaremba-Niedzwiedzka K."/>
            <person name="Martijn J."/>
            <person name="Lind A.E."/>
            <person name="van Eijk R."/>
            <person name="Schleper C."/>
            <person name="Guy L."/>
            <person name="Ettema T.J."/>
        </authorList>
    </citation>
    <scope>NUCLEOTIDE SEQUENCE</scope>
</reference>
<evidence type="ECO:0000313" key="1">
    <source>
        <dbReference type="EMBL" id="KKK89152.1"/>
    </source>
</evidence>
<proteinExistence type="predicted"/>